<proteinExistence type="predicted"/>
<dbReference type="Pfam" id="PF06337">
    <property type="entry name" value="DUSP"/>
    <property type="match status" value="1"/>
</dbReference>
<feature type="compositionally biased region" description="Polar residues" evidence="1">
    <location>
        <begin position="479"/>
        <end position="495"/>
    </location>
</feature>
<evidence type="ECO:0000259" key="2">
    <source>
        <dbReference type="PROSITE" id="PS51283"/>
    </source>
</evidence>
<dbReference type="STRING" id="4790.A0A0W8C4X1"/>
<dbReference type="OrthoDB" id="66628at2759"/>
<feature type="compositionally biased region" description="Basic and acidic residues" evidence="1">
    <location>
        <begin position="254"/>
        <end position="270"/>
    </location>
</feature>
<protein>
    <recommendedName>
        <fullName evidence="2">DUSP domain-containing protein</fullName>
    </recommendedName>
</protein>
<feature type="compositionally biased region" description="Polar residues" evidence="1">
    <location>
        <begin position="157"/>
        <end position="171"/>
    </location>
</feature>
<dbReference type="CDD" id="cd00136">
    <property type="entry name" value="PDZ_canonical"/>
    <property type="match status" value="1"/>
</dbReference>
<dbReference type="InterPro" id="IPR006615">
    <property type="entry name" value="Pept_C19_DUSP"/>
</dbReference>
<organism evidence="3 4">
    <name type="scientific">Phytophthora nicotianae</name>
    <name type="common">Potato buckeye rot agent</name>
    <name type="synonym">Phytophthora parasitica</name>
    <dbReference type="NCBI Taxonomy" id="4792"/>
    <lineage>
        <taxon>Eukaryota</taxon>
        <taxon>Sar</taxon>
        <taxon>Stramenopiles</taxon>
        <taxon>Oomycota</taxon>
        <taxon>Peronosporomycetes</taxon>
        <taxon>Peronosporales</taxon>
        <taxon>Peronosporaceae</taxon>
        <taxon>Phytophthora</taxon>
    </lineage>
</organism>
<dbReference type="SUPFAM" id="SSF143791">
    <property type="entry name" value="DUSP-like"/>
    <property type="match status" value="1"/>
</dbReference>
<name>A0A0W8C4X1_PHYNI</name>
<feature type="compositionally biased region" description="Acidic residues" evidence="1">
    <location>
        <begin position="129"/>
        <end position="144"/>
    </location>
</feature>
<dbReference type="PROSITE" id="PS51283">
    <property type="entry name" value="DUSP"/>
    <property type="match status" value="1"/>
</dbReference>
<accession>A0A0W8C4X1</accession>
<dbReference type="InterPro" id="IPR036034">
    <property type="entry name" value="PDZ_sf"/>
</dbReference>
<reference evidence="3 4" key="1">
    <citation type="submission" date="2015-11" db="EMBL/GenBank/DDBJ databases">
        <title>Genomes and virulence difference between two physiological races of Phytophthora nicotianae.</title>
        <authorList>
            <person name="Liu H."/>
            <person name="Ma X."/>
            <person name="Yu H."/>
            <person name="Fang D."/>
            <person name="Li Y."/>
            <person name="Wang X."/>
            <person name="Wang W."/>
            <person name="Dong Y."/>
            <person name="Xiao B."/>
        </authorList>
    </citation>
    <scope>NUCLEOTIDE SEQUENCE [LARGE SCALE GENOMIC DNA]</scope>
    <source>
        <strain evidence="4">race 0</strain>
    </source>
</reference>
<dbReference type="GO" id="GO:0004843">
    <property type="term" value="F:cysteine-type deubiquitinase activity"/>
    <property type="evidence" value="ECO:0007669"/>
    <property type="project" value="InterPro"/>
</dbReference>
<feature type="region of interest" description="Disordered" evidence="1">
    <location>
        <begin position="470"/>
        <end position="497"/>
    </location>
</feature>
<dbReference type="EMBL" id="LNFO01004949">
    <property type="protein sequence ID" value="KUF79130.1"/>
    <property type="molecule type" value="Genomic_DNA"/>
</dbReference>
<gene>
    <name evidence="3" type="ORF">AM587_10001648</name>
</gene>
<dbReference type="InterPro" id="IPR035927">
    <property type="entry name" value="DUSP-like_sf"/>
</dbReference>
<evidence type="ECO:0000313" key="4">
    <source>
        <dbReference type="Proteomes" id="UP000052943"/>
    </source>
</evidence>
<feature type="compositionally biased region" description="Low complexity" evidence="1">
    <location>
        <begin position="224"/>
        <end position="236"/>
    </location>
</feature>
<comment type="caution">
    <text evidence="3">The sequence shown here is derived from an EMBL/GenBank/DDBJ whole genome shotgun (WGS) entry which is preliminary data.</text>
</comment>
<feature type="compositionally biased region" description="Polar residues" evidence="1">
    <location>
        <begin position="209"/>
        <end position="223"/>
    </location>
</feature>
<dbReference type="Gene3D" id="3.30.2230.10">
    <property type="entry name" value="DUSP-like"/>
    <property type="match status" value="1"/>
</dbReference>
<sequence>MATSARWLLVGIRHVVVEVEVPPGPLGIMLEGDDLDRPVLEGFAQVSPSDPQRGAVELSGRVPVGSVLVAVDEHDFMKSDLSFQEVGDVLRETSHLQRTLKFQVPVDEEKNVPLSQQFAPRRGPPPREIEEEEEEEEEEESDEEVQAKPKTVAPQPLETQDSSLPLNQQYAPTRGPPPIEEENVVYESESSSAEESFQEIHMASAMGSDESTSWTLTGSNLDDSSTPLASSVSSASPEKENIEETNQNPSETTLPEKRQSDIEKPKRLSLEIDTASAALPKELSFGTMSKLAETRHFDSDDSSDSDDTEEDFDASNRGVSWNPVQAKAPARTISSFSDHPEELSPEKPLPVPLSIASNVSSGTIAASLMVQTNQFDRDDSVEDEDAEFVTAVAPPGPLGLNLDGGVLDHAVVMGFVRLNDGSQGVLEHNGDIVPGSVIVRINGEDVSHVSLKEVGVKLSALSSQPRTLVFRLPPKPQENPRSNVQPSTIRRSSPMPQLEEDFDKRRKFELELIMHYDKQVLSRRDCWFCIDAKWMARWVDFVCRGGPEPGPITNENLLHENWREMLAHDVPGRPDTAREGLVLMKDYRVVVPMVWCLFAELHGLGEAPLLARYLMDIHAEALSDGEVNKILEVPRPKAAVLANNLLDKCLVRPSRKR</sequence>
<feature type="compositionally biased region" description="Acidic residues" evidence="1">
    <location>
        <begin position="300"/>
        <end position="313"/>
    </location>
</feature>
<dbReference type="Proteomes" id="UP000052943">
    <property type="component" value="Unassembled WGS sequence"/>
</dbReference>
<dbReference type="SUPFAM" id="SSF50156">
    <property type="entry name" value="PDZ domain-like"/>
    <property type="match status" value="1"/>
</dbReference>
<evidence type="ECO:0000313" key="3">
    <source>
        <dbReference type="EMBL" id="KUF79130.1"/>
    </source>
</evidence>
<feature type="compositionally biased region" description="Low complexity" evidence="1">
    <location>
        <begin position="185"/>
        <end position="195"/>
    </location>
</feature>
<dbReference type="AlphaFoldDB" id="A0A0W8C4X1"/>
<feature type="region of interest" description="Disordered" evidence="1">
    <location>
        <begin position="111"/>
        <end position="325"/>
    </location>
</feature>
<feature type="domain" description="DUSP" evidence="2">
    <location>
        <begin position="500"/>
        <end position="615"/>
    </location>
</feature>
<feature type="compositionally biased region" description="Polar residues" evidence="1">
    <location>
        <begin position="244"/>
        <end position="253"/>
    </location>
</feature>
<evidence type="ECO:0000256" key="1">
    <source>
        <dbReference type="SAM" id="MobiDB-lite"/>
    </source>
</evidence>